<dbReference type="EMBL" id="ANJA01004824">
    <property type="protein sequence ID" value="ETO58749.1"/>
    <property type="molecule type" value="Genomic_DNA"/>
</dbReference>
<gene>
    <name evidence="1" type="ORF">F444_22869</name>
</gene>
<proteinExistence type="predicted"/>
<evidence type="ECO:0000313" key="1">
    <source>
        <dbReference type="EMBL" id="ETO58749.1"/>
    </source>
</evidence>
<name>A0A080YWI8_PHYNI</name>
<protein>
    <submittedName>
        <fullName evidence="1">Uncharacterized protein</fullName>
    </submittedName>
</protein>
<accession>A0A080YWI8</accession>
<organism evidence="1 2">
    <name type="scientific">Phytophthora nicotianae P1976</name>
    <dbReference type="NCBI Taxonomy" id="1317066"/>
    <lineage>
        <taxon>Eukaryota</taxon>
        <taxon>Sar</taxon>
        <taxon>Stramenopiles</taxon>
        <taxon>Oomycota</taxon>
        <taxon>Peronosporomycetes</taxon>
        <taxon>Peronosporales</taxon>
        <taxon>Peronosporaceae</taxon>
        <taxon>Phytophthora</taxon>
    </lineage>
</organism>
<sequence length="101" mass="11663">MNNIDDYYVGLQHANEHRGEIVNSDKHDDTIFLIMQNSTYFYMYGWNSHVPLQSSQTLLELNKGDILILRGDCSFAMARGVATNTVIQVYIDTPQLVRPYY</sequence>
<evidence type="ECO:0000313" key="2">
    <source>
        <dbReference type="Proteomes" id="UP000028582"/>
    </source>
</evidence>
<comment type="caution">
    <text evidence="1">The sequence shown here is derived from an EMBL/GenBank/DDBJ whole genome shotgun (WGS) entry which is preliminary data.</text>
</comment>
<dbReference type="OrthoDB" id="127841at2759"/>
<reference evidence="1 2" key="1">
    <citation type="submission" date="2013-11" db="EMBL/GenBank/DDBJ databases">
        <title>The Genome Sequence of Phytophthora parasitica P1976.</title>
        <authorList>
            <consortium name="The Broad Institute Genomics Platform"/>
            <person name="Russ C."/>
            <person name="Tyler B."/>
            <person name="Panabieres F."/>
            <person name="Shan W."/>
            <person name="Tripathy S."/>
            <person name="Grunwald N."/>
            <person name="Machado M."/>
            <person name="Johnson C.S."/>
            <person name="Walker B."/>
            <person name="Young S."/>
            <person name="Zeng Q."/>
            <person name="Gargeya S."/>
            <person name="Fitzgerald M."/>
            <person name="Haas B."/>
            <person name="Abouelleil A."/>
            <person name="Allen A.W."/>
            <person name="Alvarado L."/>
            <person name="Arachchi H.M."/>
            <person name="Berlin A.M."/>
            <person name="Chapman S.B."/>
            <person name="Gainer-Dewar J."/>
            <person name="Goldberg J."/>
            <person name="Griggs A."/>
            <person name="Gujja S."/>
            <person name="Hansen M."/>
            <person name="Howarth C."/>
            <person name="Imamovic A."/>
            <person name="Ireland A."/>
            <person name="Larimer J."/>
            <person name="McCowan C."/>
            <person name="Murphy C."/>
            <person name="Pearson M."/>
            <person name="Poon T.W."/>
            <person name="Priest M."/>
            <person name="Roberts A."/>
            <person name="Saif S."/>
            <person name="Shea T."/>
            <person name="Sisk P."/>
            <person name="Sykes S."/>
            <person name="Wortman J."/>
            <person name="Nusbaum C."/>
            <person name="Birren B."/>
        </authorList>
    </citation>
    <scope>NUCLEOTIDE SEQUENCE [LARGE SCALE GENOMIC DNA]</scope>
    <source>
        <strain evidence="1 2">P1976</strain>
    </source>
</reference>
<dbReference type="Proteomes" id="UP000028582">
    <property type="component" value="Unassembled WGS sequence"/>
</dbReference>
<dbReference type="AlphaFoldDB" id="A0A080YWI8"/>